<evidence type="ECO:0000313" key="1">
    <source>
        <dbReference type="EMBL" id="JAH32025.1"/>
    </source>
</evidence>
<reference evidence="1" key="1">
    <citation type="submission" date="2014-11" db="EMBL/GenBank/DDBJ databases">
        <authorList>
            <person name="Amaro Gonzalez C."/>
        </authorList>
    </citation>
    <scope>NUCLEOTIDE SEQUENCE</scope>
</reference>
<organism evidence="1">
    <name type="scientific">Anguilla anguilla</name>
    <name type="common">European freshwater eel</name>
    <name type="synonym">Muraena anguilla</name>
    <dbReference type="NCBI Taxonomy" id="7936"/>
    <lineage>
        <taxon>Eukaryota</taxon>
        <taxon>Metazoa</taxon>
        <taxon>Chordata</taxon>
        <taxon>Craniata</taxon>
        <taxon>Vertebrata</taxon>
        <taxon>Euteleostomi</taxon>
        <taxon>Actinopterygii</taxon>
        <taxon>Neopterygii</taxon>
        <taxon>Teleostei</taxon>
        <taxon>Anguilliformes</taxon>
        <taxon>Anguillidae</taxon>
        <taxon>Anguilla</taxon>
    </lineage>
</organism>
<name>A0A0E9RU82_ANGAN</name>
<proteinExistence type="predicted"/>
<reference evidence="1" key="2">
    <citation type="journal article" date="2015" name="Fish Shellfish Immunol.">
        <title>Early steps in the European eel (Anguilla anguilla)-Vibrio vulnificus interaction in the gills: Role of the RtxA13 toxin.</title>
        <authorList>
            <person name="Callol A."/>
            <person name="Pajuelo D."/>
            <person name="Ebbesson L."/>
            <person name="Teles M."/>
            <person name="MacKenzie S."/>
            <person name="Amaro C."/>
        </authorList>
    </citation>
    <scope>NUCLEOTIDE SEQUENCE</scope>
</reference>
<dbReference type="EMBL" id="GBXM01076552">
    <property type="protein sequence ID" value="JAH32025.1"/>
    <property type="molecule type" value="Transcribed_RNA"/>
</dbReference>
<protein>
    <submittedName>
        <fullName evidence="1">Uncharacterized protein</fullName>
    </submittedName>
</protein>
<sequence>MTQGKTCWLMFFSCAFKCTFSSPC</sequence>
<accession>A0A0E9RU82</accession>
<dbReference type="AlphaFoldDB" id="A0A0E9RU82"/>